<dbReference type="AlphaFoldDB" id="A0A975GLE1"/>
<protein>
    <submittedName>
        <fullName evidence="3">ABC transporter, substrate-binding protein</fullName>
    </submittedName>
</protein>
<dbReference type="Pfam" id="PF01497">
    <property type="entry name" value="Peripla_BP_2"/>
    <property type="match status" value="1"/>
</dbReference>
<evidence type="ECO:0000259" key="2">
    <source>
        <dbReference type="PROSITE" id="PS50983"/>
    </source>
</evidence>
<organism evidence="3 4">
    <name type="scientific">Desulfonema magnum</name>
    <dbReference type="NCBI Taxonomy" id="45655"/>
    <lineage>
        <taxon>Bacteria</taxon>
        <taxon>Pseudomonadati</taxon>
        <taxon>Thermodesulfobacteriota</taxon>
        <taxon>Desulfobacteria</taxon>
        <taxon>Desulfobacterales</taxon>
        <taxon>Desulfococcaceae</taxon>
        <taxon>Desulfonema</taxon>
    </lineage>
</organism>
<dbReference type="PANTHER" id="PTHR30535:SF34">
    <property type="entry name" value="MOLYBDATE-BINDING PROTEIN MOLA"/>
    <property type="match status" value="1"/>
</dbReference>
<proteinExistence type="predicted"/>
<dbReference type="Gene3D" id="3.40.50.1980">
    <property type="entry name" value="Nitrogenase molybdenum iron protein domain"/>
    <property type="match status" value="2"/>
</dbReference>
<dbReference type="SUPFAM" id="SSF53807">
    <property type="entry name" value="Helical backbone' metal receptor"/>
    <property type="match status" value="1"/>
</dbReference>
<dbReference type="Proteomes" id="UP000663722">
    <property type="component" value="Chromosome"/>
</dbReference>
<gene>
    <name evidence="3" type="ORF">dnm_016910</name>
</gene>
<dbReference type="GO" id="GO:0071281">
    <property type="term" value="P:cellular response to iron ion"/>
    <property type="evidence" value="ECO:0007669"/>
    <property type="project" value="TreeGrafter"/>
</dbReference>
<dbReference type="InterPro" id="IPR002491">
    <property type="entry name" value="ABC_transptr_periplasmic_BD"/>
</dbReference>
<dbReference type="KEGG" id="dmm:dnm_016910"/>
<dbReference type="InterPro" id="IPR050902">
    <property type="entry name" value="ABC_Transporter_SBP"/>
</dbReference>
<sequence>MKKIIIVTMGCLWILCLGHASAGQSRIFTDLSGEQFEITKPFKRIISLYAAHSENLFDLGLDKEIIGVTPYEVYPPRALKKPVFSYKDDPEKIISARPDLVLIRPMIAKKYAEFVRNLKDAGISVISIQPVGIDDLYEYWRTLGVLIGREEKAEDMIQSFQKGIRNIRILAHTIPNTKRKRVYFEATHRKMRTFTPTSMQLFVLTMAGGINVSNDAEALQRSNIAAYGKHRVLSLADEIDVYLAQKGKMNRISAELIKNEPGFEHVKAVREDQVFIIEEHLVSRPTLRLAQGAVRIGGFLYPEIFTPEIWQGIVRIMSASGLPQYCQHSEG</sequence>
<evidence type="ECO:0000313" key="3">
    <source>
        <dbReference type="EMBL" id="QTA85677.1"/>
    </source>
</evidence>
<dbReference type="EMBL" id="CP061800">
    <property type="protein sequence ID" value="QTA85677.1"/>
    <property type="molecule type" value="Genomic_DNA"/>
</dbReference>
<keyword evidence="1" id="KW-0732">Signal</keyword>
<dbReference type="RefSeq" id="WP_207681632.1">
    <property type="nucleotide sequence ID" value="NZ_CP061800.1"/>
</dbReference>
<dbReference type="PROSITE" id="PS50983">
    <property type="entry name" value="FE_B12_PBP"/>
    <property type="match status" value="1"/>
</dbReference>
<accession>A0A975GLE1</accession>
<feature type="domain" description="Fe/B12 periplasmic-binding" evidence="2">
    <location>
        <begin position="44"/>
        <end position="304"/>
    </location>
</feature>
<name>A0A975GLE1_9BACT</name>
<evidence type="ECO:0000256" key="1">
    <source>
        <dbReference type="SAM" id="SignalP"/>
    </source>
</evidence>
<evidence type="ECO:0000313" key="4">
    <source>
        <dbReference type="Proteomes" id="UP000663722"/>
    </source>
</evidence>
<feature type="signal peptide" evidence="1">
    <location>
        <begin position="1"/>
        <end position="22"/>
    </location>
</feature>
<reference evidence="3" key="1">
    <citation type="journal article" date="2021" name="Microb. Physiol.">
        <title>Proteogenomic Insights into the Physiology of Marine, Sulfate-Reducing, Filamentous Desulfonema limicola and Desulfonema magnum.</title>
        <authorList>
            <person name="Schnaars V."/>
            <person name="Wohlbrand L."/>
            <person name="Scheve S."/>
            <person name="Hinrichs C."/>
            <person name="Reinhardt R."/>
            <person name="Rabus R."/>
        </authorList>
    </citation>
    <scope>NUCLEOTIDE SEQUENCE</scope>
    <source>
        <strain evidence="3">4be13</strain>
    </source>
</reference>
<keyword evidence="4" id="KW-1185">Reference proteome</keyword>
<dbReference type="PANTHER" id="PTHR30535">
    <property type="entry name" value="VITAMIN B12-BINDING PROTEIN"/>
    <property type="match status" value="1"/>
</dbReference>
<feature type="chain" id="PRO_5037746162" evidence="1">
    <location>
        <begin position="23"/>
        <end position="331"/>
    </location>
</feature>